<gene>
    <name evidence="1" type="ORF">AAJ76_1540002680</name>
</gene>
<reference evidence="1 2" key="1">
    <citation type="journal article" date="2015" name="Environ. Microbiol.">
        <title>Genome analyses suggest the presence of polyploidy and recent human-driven expansions in eight global populations of the honeybee pathogen Nosema ceranae.</title>
        <authorList>
            <person name="Pelin A."/>
            <person name="Selman M."/>
            <person name="Aris-Brosou S."/>
            <person name="Farinelli L."/>
            <person name="Corradi N."/>
        </authorList>
    </citation>
    <scope>NUCLEOTIDE SEQUENCE [LARGE SCALE GENOMIC DNA]</scope>
    <source>
        <strain evidence="1 2">PA08 1199</strain>
    </source>
</reference>
<dbReference type="EMBL" id="JPQZ01000154">
    <property type="protein sequence ID" value="KKO73972.1"/>
    <property type="molecule type" value="Genomic_DNA"/>
</dbReference>
<comment type="caution">
    <text evidence="1">The sequence shown here is derived from an EMBL/GenBank/DDBJ whole genome shotgun (WGS) entry which is preliminary data.</text>
</comment>
<dbReference type="GeneID" id="36319036"/>
<dbReference type="Proteomes" id="UP000034350">
    <property type="component" value="Unassembled WGS sequence"/>
</dbReference>
<name>A0A0F9YMG4_9MICR</name>
<accession>A0A0F9YMG4</accession>
<dbReference type="AlphaFoldDB" id="A0A0F9YMG4"/>
<evidence type="ECO:0000313" key="1">
    <source>
        <dbReference type="EMBL" id="KKO73972.1"/>
    </source>
</evidence>
<dbReference type="RefSeq" id="XP_024329714.1">
    <property type="nucleotide sequence ID" value="XM_024474128.1"/>
</dbReference>
<protein>
    <submittedName>
        <fullName evidence="1">Uncharacterized protein</fullName>
    </submittedName>
</protein>
<organism evidence="1 2">
    <name type="scientific">Vairimorpha ceranae</name>
    <dbReference type="NCBI Taxonomy" id="40302"/>
    <lineage>
        <taxon>Eukaryota</taxon>
        <taxon>Fungi</taxon>
        <taxon>Fungi incertae sedis</taxon>
        <taxon>Microsporidia</taxon>
        <taxon>Nosematidae</taxon>
        <taxon>Vairimorpha</taxon>
    </lineage>
</organism>
<dbReference type="VEuPathDB" id="MicrosporidiaDB:AAJ76_1540002680"/>
<proteinExistence type="predicted"/>
<keyword evidence="2" id="KW-1185">Reference proteome</keyword>
<evidence type="ECO:0000313" key="2">
    <source>
        <dbReference type="Proteomes" id="UP000034350"/>
    </source>
</evidence>
<sequence>MLLFVFFNPFMERSNFLDKLNNMNKIEFTALLIRNKLIQYGMARLHSDITWQ</sequence>